<comment type="cofactor">
    <cofactor evidence="1">
        <name>Mn(2+)</name>
        <dbReference type="ChEBI" id="CHEBI:29035"/>
    </cofactor>
</comment>
<dbReference type="InterPro" id="IPR000222">
    <property type="entry name" value="PP2C_BS"/>
</dbReference>
<dbReference type="SMART" id="SM00331">
    <property type="entry name" value="PP2C_SIG"/>
    <property type="match status" value="1"/>
</dbReference>
<dbReference type="GO" id="GO:0004722">
    <property type="term" value="F:protein serine/threonine phosphatase activity"/>
    <property type="evidence" value="ECO:0007669"/>
    <property type="project" value="UniProtKB-EC"/>
</dbReference>
<dbReference type="PROSITE" id="PS01032">
    <property type="entry name" value="PPM_1"/>
    <property type="match status" value="1"/>
</dbReference>
<comment type="catalytic activity">
    <reaction evidence="11">
        <text>O-phospho-L-threonyl-[protein] + H2O = L-threonyl-[protein] + phosphate</text>
        <dbReference type="Rhea" id="RHEA:47004"/>
        <dbReference type="Rhea" id="RHEA-COMP:11060"/>
        <dbReference type="Rhea" id="RHEA-COMP:11605"/>
        <dbReference type="ChEBI" id="CHEBI:15377"/>
        <dbReference type="ChEBI" id="CHEBI:30013"/>
        <dbReference type="ChEBI" id="CHEBI:43474"/>
        <dbReference type="ChEBI" id="CHEBI:61977"/>
        <dbReference type="EC" id="3.1.3.16"/>
    </reaction>
</comment>
<dbReference type="EMBL" id="CP136892">
    <property type="protein sequence ID" value="WOL01582.1"/>
    <property type="molecule type" value="Genomic_DNA"/>
</dbReference>
<name>A0AAQ3K440_9LILI</name>
<feature type="signal peptide" evidence="13">
    <location>
        <begin position="1"/>
        <end position="23"/>
    </location>
</feature>
<dbReference type="InterPro" id="IPR001932">
    <property type="entry name" value="PPM-type_phosphatase-like_dom"/>
</dbReference>
<evidence type="ECO:0000259" key="14">
    <source>
        <dbReference type="PROSITE" id="PS51746"/>
    </source>
</evidence>
<evidence type="ECO:0000256" key="6">
    <source>
        <dbReference type="ARBA" id="ARBA00022801"/>
    </source>
</evidence>
<comment type="cofactor">
    <cofactor evidence="2">
        <name>Mg(2+)</name>
        <dbReference type="ChEBI" id="CHEBI:18420"/>
    </cofactor>
</comment>
<keyword evidence="8 12" id="KW-0904">Protein phosphatase</keyword>
<keyword evidence="16" id="KW-1185">Reference proteome</keyword>
<evidence type="ECO:0000256" key="11">
    <source>
        <dbReference type="ARBA" id="ARBA00048336"/>
    </source>
</evidence>
<evidence type="ECO:0000313" key="16">
    <source>
        <dbReference type="Proteomes" id="UP001327560"/>
    </source>
</evidence>
<keyword evidence="9" id="KW-0464">Manganese</keyword>
<dbReference type="SUPFAM" id="SSF81606">
    <property type="entry name" value="PP2C-like"/>
    <property type="match status" value="1"/>
</dbReference>
<evidence type="ECO:0000256" key="8">
    <source>
        <dbReference type="ARBA" id="ARBA00022912"/>
    </source>
</evidence>
<evidence type="ECO:0000256" key="2">
    <source>
        <dbReference type="ARBA" id="ARBA00001946"/>
    </source>
</evidence>
<dbReference type="Proteomes" id="UP001327560">
    <property type="component" value="Chromosome 3"/>
</dbReference>
<evidence type="ECO:0000256" key="13">
    <source>
        <dbReference type="SAM" id="SignalP"/>
    </source>
</evidence>
<evidence type="ECO:0000256" key="3">
    <source>
        <dbReference type="ARBA" id="ARBA00006702"/>
    </source>
</evidence>
<keyword evidence="7" id="KW-0460">Magnesium</keyword>
<evidence type="ECO:0000313" key="15">
    <source>
        <dbReference type="EMBL" id="WOL01582.1"/>
    </source>
</evidence>
<evidence type="ECO:0000256" key="5">
    <source>
        <dbReference type="ARBA" id="ARBA00022723"/>
    </source>
</evidence>
<dbReference type="SMART" id="SM00332">
    <property type="entry name" value="PP2Cc"/>
    <property type="match status" value="1"/>
</dbReference>
<dbReference type="FunFam" id="3.60.40.10:FF:000079">
    <property type="entry name" value="Probable protein phosphatase 2C 74"/>
    <property type="match status" value="1"/>
</dbReference>
<feature type="domain" description="PPM-type phosphatase" evidence="14">
    <location>
        <begin position="159"/>
        <end position="408"/>
    </location>
</feature>
<sequence>MVDTAEFLCSLFCLLTRLLQVLRKYLSMVLHSNSSTSAVSSSPSLSSSWKRVAELPVVAANKRPKESSSDRRRVHPVLAEEVEVTGSDASVSVSVERVDEENKKEAEVKCCEEKLAVVAKERRRPARIVIPKPVEDAGFGVVEKEKEGEEEVMEVDGGDYCLASRRGSRHMMEDAYGIMANINGDSKQAFFGVFDGHGGRAAVDFVSEKLGKNILSALDELSKTNQENQTQLAIKAGYLTTDRDFLAQGVSSGACAATVLVKEGELHAANVGDCRVVMSRNGVAEALTEDHRAAREDERERIENSGGLMTCRNGVWRVHGSLAVSRAIGDLSMKQWIISEPDTKRIHLTPDCEFLILASDGLWDKVTNQEAVDVISKQSNCTKSCKELIEMSCRRGNRDDITVMVIHLEKFMHCSSG</sequence>
<dbReference type="Gene3D" id="3.60.40.10">
    <property type="entry name" value="PPM-type phosphatase domain"/>
    <property type="match status" value="1"/>
</dbReference>
<evidence type="ECO:0000256" key="12">
    <source>
        <dbReference type="RuleBase" id="RU003465"/>
    </source>
</evidence>
<proteinExistence type="inferred from homology"/>
<keyword evidence="6 12" id="KW-0378">Hydrolase</keyword>
<dbReference type="AlphaFoldDB" id="A0AAQ3K440"/>
<evidence type="ECO:0000256" key="10">
    <source>
        <dbReference type="ARBA" id="ARBA00047761"/>
    </source>
</evidence>
<dbReference type="InterPro" id="IPR015655">
    <property type="entry name" value="PP2C"/>
</dbReference>
<keyword evidence="13" id="KW-0732">Signal</keyword>
<dbReference type="PANTHER" id="PTHR47992">
    <property type="entry name" value="PROTEIN PHOSPHATASE"/>
    <property type="match status" value="1"/>
</dbReference>
<dbReference type="InterPro" id="IPR036457">
    <property type="entry name" value="PPM-type-like_dom_sf"/>
</dbReference>
<dbReference type="GO" id="GO:0046872">
    <property type="term" value="F:metal ion binding"/>
    <property type="evidence" value="ECO:0007669"/>
    <property type="project" value="UniProtKB-KW"/>
</dbReference>
<keyword evidence="5" id="KW-0479">Metal-binding</keyword>
<gene>
    <name evidence="15" type="ORF">Cni_G10299</name>
</gene>
<evidence type="ECO:0000256" key="9">
    <source>
        <dbReference type="ARBA" id="ARBA00023211"/>
    </source>
</evidence>
<dbReference type="Pfam" id="PF00481">
    <property type="entry name" value="PP2C"/>
    <property type="match status" value="1"/>
</dbReference>
<feature type="chain" id="PRO_5042812170" description="protein-serine/threonine phosphatase" evidence="13">
    <location>
        <begin position="24"/>
        <end position="417"/>
    </location>
</feature>
<reference evidence="15 16" key="1">
    <citation type="submission" date="2023-10" db="EMBL/GenBank/DDBJ databases">
        <title>Chromosome-scale genome assembly provides insights into flower coloration mechanisms of Canna indica.</title>
        <authorList>
            <person name="Li C."/>
        </authorList>
    </citation>
    <scope>NUCLEOTIDE SEQUENCE [LARGE SCALE GENOMIC DNA]</scope>
    <source>
        <tissue evidence="15">Flower</tissue>
    </source>
</reference>
<dbReference type="CDD" id="cd00143">
    <property type="entry name" value="PP2Cc"/>
    <property type="match status" value="1"/>
</dbReference>
<accession>A0AAQ3K440</accession>
<evidence type="ECO:0000256" key="1">
    <source>
        <dbReference type="ARBA" id="ARBA00001936"/>
    </source>
</evidence>
<comment type="catalytic activity">
    <reaction evidence="10">
        <text>O-phospho-L-seryl-[protein] + H2O = L-seryl-[protein] + phosphate</text>
        <dbReference type="Rhea" id="RHEA:20629"/>
        <dbReference type="Rhea" id="RHEA-COMP:9863"/>
        <dbReference type="Rhea" id="RHEA-COMP:11604"/>
        <dbReference type="ChEBI" id="CHEBI:15377"/>
        <dbReference type="ChEBI" id="CHEBI:29999"/>
        <dbReference type="ChEBI" id="CHEBI:43474"/>
        <dbReference type="ChEBI" id="CHEBI:83421"/>
        <dbReference type="EC" id="3.1.3.16"/>
    </reaction>
</comment>
<dbReference type="PROSITE" id="PS51746">
    <property type="entry name" value="PPM_2"/>
    <property type="match status" value="1"/>
</dbReference>
<evidence type="ECO:0000256" key="7">
    <source>
        <dbReference type="ARBA" id="ARBA00022842"/>
    </source>
</evidence>
<comment type="similarity">
    <text evidence="3 12">Belongs to the PP2C family.</text>
</comment>
<organism evidence="15 16">
    <name type="scientific">Canna indica</name>
    <name type="common">Indian-shot</name>
    <dbReference type="NCBI Taxonomy" id="4628"/>
    <lineage>
        <taxon>Eukaryota</taxon>
        <taxon>Viridiplantae</taxon>
        <taxon>Streptophyta</taxon>
        <taxon>Embryophyta</taxon>
        <taxon>Tracheophyta</taxon>
        <taxon>Spermatophyta</taxon>
        <taxon>Magnoliopsida</taxon>
        <taxon>Liliopsida</taxon>
        <taxon>Zingiberales</taxon>
        <taxon>Cannaceae</taxon>
        <taxon>Canna</taxon>
    </lineage>
</organism>
<dbReference type="EC" id="3.1.3.16" evidence="4"/>
<evidence type="ECO:0000256" key="4">
    <source>
        <dbReference type="ARBA" id="ARBA00013081"/>
    </source>
</evidence>
<protein>
    <recommendedName>
        <fullName evidence="4">protein-serine/threonine phosphatase</fullName>
        <ecNumber evidence="4">3.1.3.16</ecNumber>
    </recommendedName>
</protein>